<evidence type="ECO:0000313" key="1">
    <source>
        <dbReference type="EMBL" id="MCW7553214.1"/>
    </source>
</evidence>
<gene>
    <name evidence="1" type="ORF">NX722_11300</name>
</gene>
<dbReference type="PANTHER" id="PTHR39550">
    <property type="entry name" value="SLL0658 PROTEIN"/>
    <property type="match status" value="1"/>
</dbReference>
<dbReference type="RefSeq" id="WP_262568061.1">
    <property type="nucleotide sequence ID" value="NZ_JAPFCC010000001.1"/>
</dbReference>
<dbReference type="EMBL" id="JAPFCC010000001">
    <property type="protein sequence ID" value="MCW7553214.1"/>
    <property type="molecule type" value="Genomic_DNA"/>
</dbReference>
<dbReference type="Pfam" id="PF11848">
    <property type="entry name" value="DUF3368"/>
    <property type="match status" value="1"/>
</dbReference>
<evidence type="ECO:0000313" key="2">
    <source>
        <dbReference type="Proteomes" id="UP001209854"/>
    </source>
</evidence>
<dbReference type="Proteomes" id="UP001209854">
    <property type="component" value="Unassembled WGS sequence"/>
</dbReference>
<accession>A0ABT3MW32</accession>
<name>A0ABT3MW32_9GAMM</name>
<organism evidence="1 2">
    <name type="scientific">Endozoicomonas gorgoniicola</name>
    <dbReference type="NCBI Taxonomy" id="1234144"/>
    <lineage>
        <taxon>Bacteria</taxon>
        <taxon>Pseudomonadati</taxon>
        <taxon>Pseudomonadota</taxon>
        <taxon>Gammaproteobacteria</taxon>
        <taxon>Oceanospirillales</taxon>
        <taxon>Endozoicomonadaceae</taxon>
        <taxon>Endozoicomonas</taxon>
    </lineage>
</organism>
<keyword evidence="2" id="KW-1185">Reference proteome</keyword>
<protein>
    <submittedName>
        <fullName evidence="1">DUF3368 domain-containing protein</fullName>
    </submittedName>
</protein>
<sequence length="168" mass="18219">MTKIIVADASPLIALGQTPVFENPEPLKILLLAPDTVLNECRIPGKPSGNVIEKAVNTGFIKPIADKPENHPLITNLQNVLDKGEAQAIAAAMELNTCIMIDEKKGRKIASNKGLKVIGSLTLLLQARKHRIVGPLKPIVEQLRERGIRYSDPVINELLALEAKLITG</sequence>
<comment type="caution">
    <text evidence="1">The sequence shown here is derived from an EMBL/GenBank/DDBJ whole genome shotgun (WGS) entry which is preliminary data.</text>
</comment>
<dbReference type="InterPro" id="IPR021799">
    <property type="entry name" value="PIN-like_prokaryotic"/>
</dbReference>
<reference evidence="1 2" key="1">
    <citation type="submission" date="2022-10" db="EMBL/GenBank/DDBJ databases">
        <title>High-quality genome sequences of two octocoral-associated bacteria, Endozoicomonas euniceicola EF212 and Endozoicomonas gorgoniicola PS125.</title>
        <authorList>
            <person name="Chiou Y.-J."/>
            <person name="Chen Y.-H."/>
        </authorList>
    </citation>
    <scope>NUCLEOTIDE SEQUENCE [LARGE SCALE GENOMIC DNA]</scope>
    <source>
        <strain evidence="1 2">PS125</strain>
    </source>
</reference>
<proteinExistence type="predicted"/>
<dbReference type="PANTHER" id="PTHR39550:SF1">
    <property type="entry name" value="SLL0658 PROTEIN"/>
    <property type="match status" value="1"/>
</dbReference>